<evidence type="ECO:0000256" key="2">
    <source>
        <dbReference type="ARBA" id="ARBA00022475"/>
    </source>
</evidence>
<protein>
    <submittedName>
        <fullName evidence="7">Branched-chain amino acid ABC transporter permease</fullName>
    </submittedName>
</protein>
<dbReference type="PANTHER" id="PTHR30482:SF20">
    <property type="entry name" value="HIGH-AFFINITY BRANCHED-CHAIN AMINO ACID TRANSPORT SYSTEM PERMEASE PROTEIN LIVM"/>
    <property type="match status" value="1"/>
</dbReference>
<dbReference type="RefSeq" id="WP_250872330.1">
    <property type="nucleotide sequence ID" value="NZ_JALXFV010000002.1"/>
</dbReference>
<evidence type="ECO:0000256" key="1">
    <source>
        <dbReference type="ARBA" id="ARBA00004651"/>
    </source>
</evidence>
<feature type="transmembrane region" description="Helical" evidence="6">
    <location>
        <begin position="91"/>
        <end position="110"/>
    </location>
</feature>
<feature type="transmembrane region" description="Helical" evidence="6">
    <location>
        <begin position="311"/>
        <end position="327"/>
    </location>
</feature>
<dbReference type="PANTHER" id="PTHR30482">
    <property type="entry name" value="HIGH-AFFINITY BRANCHED-CHAIN AMINO ACID TRANSPORT SYSTEM PERMEASE"/>
    <property type="match status" value="1"/>
</dbReference>
<feature type="transmembrane region" description="Helical" evidence="6">
    <location>
        <begin position="279"/>
        <end position="304"/>
    </location>
</feature>
<comment type="subcellular location">
    <subcellularLocation>
        <location evidence="1">Cell membrane</location>
        <topology evidence="1">Multi-pass membrane protein</topology>
    </subcellularLocation>
</comment>
<dbReference type="CDD" id="cd06581">
    <property type="entry name" value="TM_PBP1_LivM_like"/>
    <property type="match status" value="1"/>
</dbReference>
<evidence type="ECO:0000256" key="6">
    <source>
        <dbReference type="SAM" id="Phobius"/>
    </source>
</evidence>
<name>A0ABD6AS62_9EURY</name>
<evidence type="ECO:0000256" key="3">
    <source>
        <dbReference type="ARBA" id="ARBA00022692"/>
    </source>
</evidence>
<feature type="transmembrane region" description="Helical" evidence="6">
    <location>
        <begin position="190"/>
        <end position="209"/>
    </location>
</feature>
<keyword evidence="3 6" id="KW-0812">Transmembrane</keyword>
<feature type="transmembrane region" description="Helical" evidence="6">
    <location>
        <begin position="21"/>
        <end position="41"/>
    </location>
</feature>
<keyword evidence="8" id="KW-1185">Reference proteome</keyword>
<accession>A0ABD6AS62</accession>
<dbReference type="InterPro" id="IPR043428">
    <property type="entry name" value="LivM-like"/>
</dbReference>
<feature type="transmembrane region" description="Helical" evidence="6">
    <location>
        <begin position="240"/>
        <end position="259"/>
    </location>
</feature>
<organism evidence="7 8">
    <name type="scientific">Halomarina rubra</name>
    <dbReference type="NCBI Taxonomy" id="2071873"/>
    <lineage>
        <taxon>Archaea</taxon>
        <taxon>Methanobacteriati</taxon>
        <taxon>Methanobacteriota</taxon>
        <taxon>Stenosarchaea group</taxon>
        <taxon>Halobacteria</taxon>
        <taxon>Halobacteriales</taxon>
        <taxon>Natronomonadaceae</taxon>
        <taxon>Halomarina</taxon>
    </lineage>
</organism>
<dbReference type="Proteomes" id="UP001597187">
    <property type="component" value="Unassembled WGS sequence"/>
</dbReference>
<reference evidence="7 8" key="1">
    <citation type="journal article" date="2019" name="Int. J. Syst. Evol. Microbiol.">
        <title>The Global Catalogue of Microorganisms (GCM) 10K type strain sequencing project: providing services to taxonomists for standard genome sequencing and annotation.</title>
        <authorList>
            <consortium name="The Broad Institute Genomics Platform"/>
            <consortium name="The Broad Institute Genome Sequencing Center for Infectious Disease"/>
            <person name="Wu L."/>
            <person name="Ma J."/>
        </authorList>
    </citation>
    <scope>NUCLEOTIDE SEQUENCE [LARGE SCALE GENOMIC DNA]</scope>
    <source>
        <strain evidence="7 8">CGMCC 1.12563</strain>
    </source>
</reference>
<keyword evidence="5 6" id="KW-0472">Membrane</keyword>
<keyword evidence="4 6" id="KW-1133">Transmembrane helix</keyword>
<evidence type="ECO:0000313" key="8">
    <source>
        <dbReference type="Proteomes" id="UP001597187"/>
    </source>
</evidence>
<evidence type="ECO:0000313" key="7">
    <source>
        <dbReference type="EMBL" id="MFD1512350.1"/>
    </source>
</evidence>
<dbReference type="EMBL" id="JBHUDC010000002">
    <property type="protein sequence ID" value="MFD1512350.1"/>
    <property type="molecule type" value="Genomic_DNA"/>
</dbReference>
<dbReference type="AlphaFoldDB" id="A0ABD6AS62"/>
<keyword evidence="2" id="KW-1003">Cell membrane</keyword>
<evidence type="ECO:0000256" key="5">
    <source>
        <dbReference type="ARBA" id="ARBA00023136"/>
    </source>
</evidence>
<evidence type="ECO:0000256" key="4">
    <source>
        <dbReference type="ARBA" id="ARBA00022989"/>
    </source>
</evidence>
<feature type="transmembrane region" description="Helical" evidence="6">
    <location>
        <begin position="116"/>
        <end position="137"/>
    </location>
</feature>
<proteinExistence type="predicted"/>
<gene>
    <name evidence="7" type="ORF">ACFSBT_03535</name>
</gene>
<feature type="transmembrane region" description="Helical" evidence="6">
    <location>
        <begin position="61"/>
        <end position="79"/>
    </location>
</feature>
<comment type="caution">
    <text evidence="7">The sequence shown here is derived from an EMBL/GenBank/DDBJ whole genome shotgun (WGS) entry which is preliminary data.</text>
</comment>
<dbReference type="GO" id="GO:0005886">
    <property type="term" value="C:plasma membrane"/>
    <property type="evidence" value="ECO:0007669"/>
    <property type="project" value="UniProtKB-SubCell"/>
</dbReference>
<sequence>MSEDTASGRITEESDRSFPGVPVRYIVGALGLLVLAALPVMADMELGLGVPGVFVLVIDELFLLDLTVALYFGMFAMSWDTVSGYTGQISFGHGLFFAVGAYTSALLNLGHGFDPILSIPVGVVLAAVAGIIIGVPALRLRGPYLSLVTLVAPIILLNLFIFRSDIFGGELGLSPGPENFLGYGVGQASMVYYVALALFVFIMAVLLLVTRSDAGRVFTAIREDEDAVASVGLNPAKFKIFAFVLSAAIGGLAGAMYVHTPRGGATYSELFSTTVNVEVIIAAVLGGMGTIVGAAIGGIFVGLVPKLLDELAVEIPGFVPVFGGTSVSEIDFLIFAVITLFLLYVLPGGILRAVIHGGQRARGWRRGDEVATDGGRPQRVITRVVGRWREQLRGDDDE</sequence>
<feature type="transmembrane region" description="Helical" evidence="6">
    <location>
        <begin position="333"/>
        <end position="355"/>
    </location>
</feature>
<dbReference type="InterPro" id="IPR001851">
    <property type="entry name" value="ABC_transp_permease"/>
</dbReference>
<dbReference type="Pfam" id="PF02653">
    <property type="entry name" value="BPD_transp_2"/>
    <property type="match status" value="1"/>
</dbReference>
<feature type="transmembrane region" description="Helical" evidence="6">
    <location>
        <begin position="144"/>
        <end position="162"/>
    </location>
</feature>